<keyword evidence="1" id="KW-0479">Metal-binding</keyword>
<reference evidence="7 8" key="1">
    <citation type="journal article" date="2020" name="IScience">
        <title>Genome Sequencing of the Endangered Kingdonia uniflora (Circaeasteraceae, Ranunculales) Reveals Potential Mechanisms of Evolutionary Specialization.</title>
        <authorList>
            <person name="Sun Y."/>
            <person name="Deng T."/>
            <person name="Zhang A."/>
            <person name="Moore M.J."/>
            <person name="Landis J.B."/>
            <person name="Lin N."/>
            <person name="Zhang H."/>
            <person name="Zhang X."/>
            <person name="Huang J."/>
            <person name="Zhang X."/>
            <person name="Sun H."/>
            <person name="Wang H."/>
        </authorList>
    </citation>
    <scope>NUCLEOTIDE SEQUENCE [LARGE SCALE GENOMIC DNA]</scope>
    <source>
        <strain evidence="7">TB1705</strain>
        <tissue evidence="7">Leaf</tissue>
    </source>
</reference>
<dbReference type="EMBL" id="JACGCM010001129">
    <property type="protein sequence ID" value="KAF6161470.1"/>
    <property type="molecule type" value="Genomic_DNA"/>
</dbReference>
<evidence type="ECO:0000259" key="6">
    <source>
        <dbReference type="PROSITE" id="PS50865"/>
    </source>
</evidence>
<feature type="region of interest" description="Disordered" evidence="5">
    <location>
        <begin position="1"/>
        <end position="102"/>
    </location>
</feature>
<dbReference type="InterPro" id="IPR011990">
    <property type="entry name" value="TPR-like_helical_dom_sf"/>
</dbReference>
<evidence type="ECO:0000256" key="3">
    <source>
        <dbReference type="ARBA" id="ARBA00022833"/>
    </source>
</evidence>
<dbReference type="Gene3D" id="1.25.40.10">
    <property type="entry name" value="Tetratricopeptide repeat domain"/>
    <property type="match status" value="1"/>
</dbReference>
<dbReference type="InterPro" id="IPR002893">
    <property type="entry name" value="Znf_MYND"/>
</dbReference>
<feature type="compositionally biased region" description="Polar residues" evidence="5">
    <location>
        <begin position="13"/>
        <end position="33"/>
    </location>
</feature>
<sequence length="469" mass="52430">MVTLKELEDGETPSPSEQELNASEGGQRSSTNDTDQKELDDGETPSPSEQELNSNDRGERSSTNDTDQKELDDGETPSPSEQELNSNDRGEQSSTNNADDVPEQLNLFERLPDDIVIDVLCKLSSTAKCPSDFISIRITYKNIYTLSHSSIVLAKASPKTFVRAKNWSESGEKFLKNCVDAGNLEALYTYGMIEFYCLQNKEIGWSFMGRAAKQSHTAALYSLAVILFNQCGAINCRDISVTLCRQAACLGHNNAILQFGHYLIEGYGGITRDTDRGYRLLSIANTRDLNILSSSNNQDGSSGSSGNRGLLEGTRRNLLSNYYRHTVNQFLIEWFRMRQLHPGLSLCANMICGRPETRQNEFRTNCYEVKYCSYSCQTNDWNLRHMAECLPFDVEEGEDVMPEEAEGVMPVEAEDVMPEEAENVMPMEAEDVMPEEAENVMPVEAEDVMPEEAEDVIPEEAENVMPVEA</sequence>
<evidence type="ECO:0000313" key="8">
    <source>
        <dbReference type="Proteomes" id="UP000541444"/>
    </source>
</evidence>
<accession>A0A7J7N371</accession>
<dbReference type="AlphaFoldDB" id="A0A7J7N371"/>
<dbReference type="InterPro" id="IPR044508">
    <property type="entry name" value="At5g50450/At1g67340-like"/>
</dbReference>
<dbReference type="Pfam" id="PF23310">
    <property type="entry name" value="TPR_27"/>
    <property type="match status" value="1"/>
</dbReference>
<gene>
    <name evidence="7" type="ORF">GIB67_009349</name>
</gene>
<dbReference type="Pfam" id="PF01753">
    <property type="entry name" value="zf-MYND"/>
    <property type="match status" value="1"/>
</dbReference>
<dbReference type="OrthoDB" id="514895at2759"/>
<dbReference type="SUPFAM" id="SSF144232">
    <property type="entry name" value="HIT/MYND zinc finger-like"/>
    <property type="match status" value="1"/>
</dbReference>
<keyword evidence="8" id="KW-1185">Reference proteome</keyword>
<name>A0A7J7N371_9MAGN</name>
<dbReference type="PANTHER" id="PTHR46758">
    <property type="entry name" value="MYND DOMAIN-CONTAINING"/>
    <property type="match status" value="1"/>
</dbReference>
<feature type="domain" description="MYND-type" evidence="6">
    <location>
        <begin position="349"/>
        <end position="389"/>
    </location>
</feature>
<comment type="caution">
    <text evidence="7">The sequence shown here is derived from an EMBL/GenBank/DDBJ whole genome shotgun (WGS) entry which is preliminary data.</text>
</comment>
<dbReference type="InterPro" id="IPR057136">
    <property type="entry name" value="At2g35280_TPR_dom"/>
</dbReference>
<dbReference type="Proteomes" id="UP000541444">
    <property type="component" value="Unassembled WGS sequence"/>
</dbReference>
<proteinExistence type="predicted"/>
<feature type="compositionally biased region" description="Basic and acidic residues" evidence="5">
    <location>
        <begin position="54"/>
        <end position="71"/>
    </location>
</feature>
<evidence type="ECO:0000256" key="4">
    <source>
        <dbReference type="PROSITE-ProRule" id="PRU00134"/>
    </source>
</evidence>
<evidence type="ECO:0000256" key="1">
    <source>
        <dbReference type="ARBA" id="ARBA00022723"/>
    </source>
</evidence>
<dbReference type="Gene3D" id="6.10.140.2220">
    <property type="match status" value="1"/>
</dbReference>
<dbReference type="GO" id="GO:0008270">
    <property type="term" value="F:zinc ion binding"/>
    <property type="evidence" value="ECO:0007669"/>
    <property type="project" value="UniProtKB-KW"/>
</dbReference>
<dbReference type="SUPFAM" id="SSF81901">
    <property type="entry name" value="HCP-like"/>
    <property type="match status" value="1"/>
</dbReference>
<organism evidence="7 8">
    <name type="scientific">Kingdonia uniflora</name>
    <dbReference type="NCBI Taxonomy" id="39325"/>
    <lineage>
        <taxon>Eukaryota</taxon>
        <taxon>Viridiplantae</taxon>
        <taxon>Streptophyta</taxon>
        <taxon>Embryophyta</taxon>
        <taxon>Tracheophyta</taxon>
        <taxon>Spermatophyta</taxon>
        <taxon>Magnoliopsida</taxon>
        <taxon>Ranunculales</taxon>
        <taxon>Circaeasteraceae</taxon>
        <taxon>Kingdonia</taxon>
    </lineage>
</organism>
<keyword evidence="3" id="KW-0862">Zinc</keyword>
<protein>
    <recommendedName>
        <fullName evidence="6">MYND-type domain-containing protein</fullName>
    </recommendedName>
</protein>
<keyword evidence="2 4" id="KW-0863">Zinc-finger</keyword>
<evidence type="ECO:0000256" key="2">
    <source>
        <dbReference type="ARBA" id="ARBA00022771"/>
    </source>
</evidence>
<dbReference type="PROSITE" id="PS50865">
    <property type="entry name" value="ZF_MYND_2"/>
    <property type="match status" value="1"/>
</dbReference>
<evidence type="ECO:0000256" key="5">
    <source>
        <dbReference type="SAM" id="MobiDB-lite"/>
    </source>
</evidence>
<dbReference type="PANTHER" id="PTHR46758:SF2">
    <property type="entry name" value="OJ1485_B09.11 PROTEIN"/>
    <property type="match status" value="1"/>
</dbReference>
<evidence type="ECO:0000313" key="7">
    <source>
        <dbReference type="EMBL" id="KAF6161470.1"/>
    </source>
</evidence>